<proteinExistence type="predicted"/>
<feature type="region of interest" description="Disordered" evidence="1">
    <location>
        <begin position="119"/>
        <end position="138"/>
    </location>
</feature>
<feature type="compositionally biased region" description="Polar residues" evidence="1">
    <location>
        <begin position="562"/>
        <end position="586"/>
    </location>
</feature>
<dbReference type="PANTHER" id="PTHR37380:SF1">
    <property type="entry name" value="CLE FAMILY OSCLE501 PROTEIN"/>
    <property type="match status" value="1"/>
</dbReference>
<feature type="compositionally biased region" description="Pro residues" evidence="1">
    <location>
        <begin position="412"/>
        <end position="421"/>
    </location>
</feature>
<evidence type="ECO:0000256" key="1">
    <source>
        <dbReference type="SAM" id="MobiDB-lite"/>
    </source>
</evidence>
<feature type="compositionally biased region" description="Low complexity" evidence="1">
    <location>
        <begin position="259"/>
        <end position="270"/>
    </location>
</feature>
<feature type="region of interest" description="Disordered" evidence="1">
    <location>
        <begin position="95"/>
        <end position="114"/>
    </location>
</feature>
<evidence type="ECO:0000313" key="3">
    <source>
        <dbReference type="Proteomes" id="UP001283361"/>
    </source>
</evidence>
<feature type="compositionally biased region" description="Low complexity" evidence="1">
    <location>
        <begin position="422"/>
        <end position="431"/>
    </location>
</feature>
<dbReference type="PANTHER" id="PTHR37380">
    <property type="entry name" value="CLE FAMILY OSCLE501 PROTEIN"/>
    <property type="match status" value="1"/>
</dbReference>
<feature type="compositionally biased region" description="Polar residues" evidence="1">
    <location>
        <begin position="324"/>
        <end position="352"/>
    </location>
</feature>
<feature type="region of interest" description="Disordered" evidence="1">
    <location>
        <begin position="704"/>
        <end position="731"/>
    </location>
</feature>
<evidence type="ECO:0000313" key="2">
    <source>
        <dbReference type="EMBL" id="KAK3783516.1"/>
    </source>
</evidence>
<dbReference type="EMBL" id="JAWDGP010002405">
    <property type="protein sequence ID" value="KAK3783516.1"/>
    <property type="molecule type" value="Genomic_DNA"/>
</dbReference>
<reference evidence="2" key="1">
    <citation type="journal article" date="2023" name="G3 (Bethesda)">
        <title>A reference genome for the long-term kleptoplast-retaining sea slug Elysia crispata morphotype clarki.</title>
        <authorList>
            <person name="Eastman K.E."/>
            <person name="Pendleton A.L."/>
            <person name="Shaikh M.A."/>
            <person name="Suttiyut T."/>
            <person name="Ogas R."/>
            <person name="Tomko P."/>
            <person name="Gavelis G."/>
            <person name="Widhalm J.R."/>
            <person name="Wisecaver J.H."/>
        </authorList>
    </citation>
    <scope>NUCLEOTIDE SEQUENCE</scope>
    <source>
        <strain evidence="2">ECLA1</strain>
    </source>
</reference>
<feature type="region of interest" description="Disordered" evidence="1">
    <location>
        <begin position="67"/>
        <end position="86"/>
    </location>
</feature>
<comment type="caution">
    <text evidence="2">The sequence shown here is derived from an EMBL/GenBank/DDBJ whole genome shotgun (WGS) entry which is preliminary data.</text>
</comment>
<feature type="compositionally biased region" description="Low complexity" evidence="1">
    <location>
        <begin position="306"/>
        <end position="322"/>
    </location>
</feature>
<accession>A0AAE1AA65</accession>
<name>A0AAE1AA65_9GAST</name>
<feature type="compositionally biased region" description="Low complexity" evidence="1">
    <location>
        <begin position="620"/>
        <end position="635"/>
    </location>
</feature>
<feature type="compositionally biased region" description="Polar residues" evidence="1">
    <location>
        <begin position="436"/>
        <end position="446"/>
    </location>
</feature>
<feature type="region of interest" description="Disordered" evidence="1">
    <location>
        <begin position="383"/>
        <end position="692"/>
    </location>
</feature>
<keyword evidence="3" id="KW-1185">Reference proteome</keyword>
<sequence>MTGRGGGGGADSGDFPTDYIDIVNEINDFIASLDAPPLSEHTKQLVGDQTKTRCPQQHPAAPYCPPGLSDAAGQKSRGFAANDNGQLGEQCDAVPRFPSQRHSSDSFGYQANVPVPGHQLATQQAGPEDPVISFGDYDNPALLVAGSTTVPKAQHRDVSRVAGQSASRSRHASGERRQPGYGENREGNSMRPPAQSSGNIAGGAYYDKPKLSLPGVASEVSPSQTFPLEESFDPSPGHYDYVDSDRLRSAGVADYSDCSSYSDTASVTSSSGGGTGDSDSGCYTHYQQPRSHVAPKPSFYKDLSHSLDSSHFLSSPSSPLFSGTKGSSAGNPALSWSRQQQPVTVSLSQRPQSPDRLSAEFRCDSDDLNFQQVGSSARTLASRQQQQQHKERAFYQQVSTPPRPLPASLYHPSPPQVPKSPVPQRRSPPRVFASRADSSPSPTESNCAREVSYSVINKNDQSPSNPPQKLNLKARWPPASASEATDAPSPGVKPSCVKGNQSIQLSKPKAFQRPSRDTGAGGGTPQWQPAPQPQPGAANTRIPDLSVLISELRSAAADSRLEQASSPTSPYKSTARSESRSQTQSPVHGPRQPVAQARSEPQSPVTRPRCAGNQADPSHRLQQPQQSPQKPGSRSAGQSPVRLKQQAAGTRLDSPDRHHDQKDSSRHCSRSRGDQPLPDGLKYKSASPDHDYEPIETLQLEVPATPRPQPKFPHPQGHTAMADSGGQGHAQTPKHVKALFNFKGANNDEGWVCTALLVACRECLGRLLTGRSGYLLDNEIFRQIHGPWSWERSNTGGGLLVGEVGSSLVQQPHDWCGVSGSATYPQIPTTDSGSRIRLLTRVPTGANQITDQGPHWRGVSGSATYPQIPTTDSCSRIRLLTRVPTGANQITDQGPHWRGVSGSATYPQIPTTHTSSRIRLLTRVPTGANQITDQGPHWRGVSGSATYPQIPTTHTSSRIRLLTRVPTGANQITDQGPHWRGVSGSATYPQIPTTDSCSRIRLLTRVPTGANQITDQGPHWRGVSGSATYPQIPTTHTSSRIRLLTRVPTGANQITDQGPHWRGVSGSATYPQIPTTDSCSRIRLLTRVPTGANQITDQGPHWRGVSGSATYPQIPTTHTSSRIRLLTRVPTGANQITDQGPHWRGVSGSATYPQIPTTDSCSRIRLLTRVPTGANQITDQGPHWRGVSGSATYPQIPTTHTSSRIRLLTRVPTGANQITDQGPHWRGVSGSATYPQIPTTDSCSRIRLLTRVPTGANQITDQGSHWRGVSGSATYPQIPTTHSCSRIRLLTRVPTGPAASRLARCTRQCESMESGRVLESSPFYRLLSSEEASARCRRSDLIRTVSLFLPDSSCVLREPC</sequence>
<feature type="compositionally biased region" description="Polar residues" evidence="1">
    <location>
        <begin position="454"/>
        <end position="463"/>
    </location>
</feature>
<feature type="compositionally biased region" description="Basic and acidic residues" evidence="1">
    <location>
        <begin position="653"/>
        <end position="666"/>
    </location>
</feature>
<organism evidence="2 3">
    <name type="scientific">Elysia crispata</name>
    <name type="common">lettuce slug</name>
    <dbReference type="NCBI Taxonomy" id="231223"/>
    <lineage>
        <taxon>Eukaryota</taxon>
        <taxon>Metazoa</taxon>
        <taxon>Spiralia</taxon>
        <taxon>Lophotrochozoa</taxon>
        <taxon>Mollusca</taxon>
        <taxon>Gastropoda</taxon>
        <taxon>Heterobranchia</taxon>
        <taxon>Euthyneura</taxon>
        <taxon>Panpulmonata</taxon>
        <taxon>Sacoglossa</taxon>
        <taxon>Placobranchoidea</taxon>
        <taxon>Plakobranchidae</taxon>
        <taxon>Elysia</taxon>
    </lineage>
</organism>
<dbReference type="Proteomes" id="UP001283361">
    <property type="component" value="Unassembled WGS sequence"/>
</dbReference>
<feature type="region of interest" description="Disordered" evidence="1">
    <location>
        <begin position="145"/>
        <end position="359"/>
    </location>
</feature>
<feature type="compositionally biased region" description="Basic and acidic residues" evidence="1">
    <location>
        <begin position="172"/>
        <end position="188"/>
    </location>
</feature>
<gene>
    <name evidence="2" type="ORF">RRG08_008853</name>
</gene>
<protein>
    <submittedName>
        <fullName evidence="2">Uncharacterized protein</fullName>
    </submittedName>
</protein>